<sequence>MIYVCLESILRLWSAAKLPNPSSFNGDLANVTKIDHHNDVFSSPAVLGATINCCAFDRIVQFTYLLTAALASVSLAAPLENRQSTDDAASDLACGALLQPLAGFLDYQSGNVGGNVQNILAAANNILSQAQLPDDVSTIISSVTGGIVGSLTNGVSNVLYGLSTGADNVDPECRQNAAYCTNEVSAASAACSAGQLTQAQDACLQAKYTCARNNILTSDQVNGIAPCCAQFTGSAATQ</sequence>
<organism evidence="1 2">
    <name type="scientific">Aureobasidium pullulans</name>
    <name type="common">Black yeast</name>
    <name type="synonym">Pullularia pullulans</name>
    <dbReference type="NCBI Taxonomy" id="5580"/>
    <lineage>
        <taxon>Eukaryota</taxon>
        <taxon>Fungi</taxon>
        <taxon>Dikarya</taxon>
        <taxon>Ascomycota</taxon>
        <taxon>Pezizomycotina</taxon>
        <taxon>Dothideomycetes</taxon>
        <taxon>Dothideomycetidae</taxon>
        <taxon>Dothideales</taxon>
        <taxon>Saccotheciaceae</taxon>
        <taxon>Aureobasidium</taxon>
    </lineage>
</organism>
<dbReference type="Proteomes" id="UP000304947">
    <property type="component" value="Unassembled WGS sequence"/>
</dbReference>
<comment type="caution">
    <text evidence="1">The sequence shown here is derived from an EMBL/GenBank/DDBJ whole genome shotgun (WGS) entry which is preliminary data.</text>
</comment>
<dbReference type="AlphaFoldDB" id="A0A4T0D7W1"/>
<dbReference type="EMBL" id="QZBU01001039">
    <property type="protein sequence ID" value="TIA57011.1"/>
    <property type="molecule type" value="Genomic_DNA"/>
</dbReference>
<name>A0A4T0D7W1_AURPU</name>
<gene>
    <name evidence="1" type="ORF">D6C83_03899</name>
</gene>
<accession>A0A4T0D7W1</accession>
<evidence type="ECO:0000313" key="1">
    <source>
        <dbReference type="EMBL" id="TIA57011.1"/>
    </source>
</evidence>
<evidence type="ECO:0000313" key="2">
    <source>
        <dbReference type="Proteomes" id="UP000304947"/>
    </source>
</evidence>
<protein>
    <submittedName>
        <fullName evidence="1">Uncharacterized protein</fullName>
    </submittedName>
</protein>
<reference evidence="1 2" key="1">
    <citation type="submission" date="2018-10" db="EMBL/GenBank/DDBJ databases">
        <title>Fifty Aureobasidium pullulans genomes reveal a recombining polyextremotolerant generalist.</title>
        <authorList>
            <person name="Gostincar C."/>
            <person name="Turk M."/>
            <person name="Zajc J."/>
            <person name="Gunde-Cimerman N."/>
        </authorList>
    </citation>
    <scope>NUCLEOTIDE SEQUENCE [LARGE SCALE GENOMIC DNA]</scope>
    <source>
        <strain evidence="1 2">EXF-3380</strain>
    </source>
</reference>
<proteinExistence type="predicted"/>